<dbReference type="Proteomes" id="UP000251241">
    <property type="component" value="Unassembled WGS sequence"/>
</dbReference>
<evidence type="ECO:0000313" key="1">
    <source>
        <dbReference type="EMBL" id="SPZ85664.1"/>
    </source>
</evidence>
<evidence type="ECO:0000313" key="2">
    <source>
        <dbReference type="Proteomes" id="UP000251241"/>
    </source>
</evidence>
<dbReference type="Pfam" id="PF19780">
    <property type="entry name" value="DUF6265"/>
    <property type="match status" value="1"/>
</dbReference>
<proteinExistence type="predicted"/>
<dbReference type="GeneID" id="97181027"/>
<organism evidence="1 2">
    <name type="scientific">Sphingobacterium multivorum</name>
    <dbReference type="NCBI Taxonomy" id="28454"/>
    <lineage>
        <taxon>Bacteria</taxon>
        <taxon>Pseudomonadati</taxon>
        <taxon>Bacteroidota</taxon>
        <taxon>Sphingobacteriia</taxon>
        <taxon>Sphingobacteriales</taxon>
        <taxon>Sphingobacteriaceae</taxon>
        <taxon>Sphingobacterium</taxon>
    </lineage>
</organism>
<gene>
    <name evidence="1" type="ORF">NCTC11343_02226</name>
</gene>
<reference evidence="1 2" key="1">
    <citation type="submission" date="2018-06" db="EMBL/GenBank/DDBJ databases">
        <authorList>
            <consortium name="Pathogen Informatics"/>
            <person name="Doyle S."/>
        </authorList>
    </citation>
    <scope>NUCLEOTIDE SEQUENCE [LARGE SCALE GENOMIC DNA]</scope>
    <source>
        <strain evidence="1 2">NCTC11343</strain>
    </source>
</reference>
<protein>
    <submittedName>
        <fullName evidence="1">Uncharacterized protein</fullName>
    </submittedName>
</protein>
<sequence length="155" mass="18095">MIKLCKVLVLLSIFLVFVQCMGSEHDPSENFDWLLGKWQRTNETPGKKTFEYWVKINDAEYAGLAFTLHNNDTVNQEKMALLKSDRNWQLKVKTTDEKDFIAFEMTMQKDGLFECNNDSLPFPKKITYWRDGEKLKANVAGDSLQIPFEFSKIKK</sequence>
<dbReference type="InterPro" id="IPR046232">
    <property type="entry name" value="DUF6265"/>
</dbReference>
<dbReference type="EMBL" id="UAUU01000008">
    <property type="protein sequence ID" value="SPZ85664.1"/>
    <property type="molecule type" value="Genomic_DNA"/>
</dbReference>
<accession>A0A2X2IWH0</accession>
<name>A0A2X2IWH0_SPHMU</name>
<dbReference type="AlphaFoldDB" id="A0A2X2IWH0"/>
<dbReference type="RefSeq" id="WP_204991182.1">
    <property type="nucleotide sequence ID" value="NZ_CP069793.1"/>
</dbReference>